<dbReference type="Pfam" id="PF02604">
    <property type="entry name" value="PhdYeFM_antitox"/>
    <property type="match status" value="1"/>
</dbReference>
<dbReference type="AlphaFoldDB" id="A0A239DCH4"/>
<dbReference type="Pfam" id="PF05685">
    <property type="entry name" value="Uma2"/>
    <property type="match status" value="1"/>
</dbReference>
<accession>A0A239DCH4</accession>
<name>A0A239DCH4_9FIRM</name>
<organism evidence="3 4">
    <name type="scientific">Anaerovirgula multivorans</name>
    <dbReference type="NCBI Taxonomy" id="312168"/>
    <lineage>
        <taxon>Bacteria</taxon>
        <taxon>Bacillati</taxon>
        <taxon>Bacillota</taxon>
        <taxon>Clostridia</taxon>
        <taxon>Peptostreptococcales</taxon>
        <taxon>Natronincolaceae</taxon>
        <taxon>Anaerovirgula</taxon>
    </lineage>
</organism>
<reference evidence="3 4" key="1">
    <citation type="submission" date="2017-06" db="EMBL/GenBank/DDBJ databases">
        <authorList>
            <person name="Kim H.J."/>
            <person name="Triplett B.A."/>
        </authorList>
    </citation>
    <scope>NUCLEOTIDE SEQUENCE [LARGE SCALE GENOMIC DNA]</scope>
    <source>
        <strain evidence="3 4">SCA</strain>
    </source>
</reference>
<feature type="domain" description="Putative restriction endonuclease" evidence="2">
    <location>
        <begin position="72"/>
        <end position="239"/>
    </location>
</feature>
<evidence type="ECO:0000256" key="1">
    <source>
        <dbReference type="ARBA" id="ARBA00009981"/>
    </source>
</evidence>
<dbReference type="Proteomes" id="UP000198304">
    <property type="component" value="Unassembled WGS sequence"/>
</dbReference>
<dbReference type="CDD" id="cd06260">
    <property type="entry name" value="DUF820-like"/>
    <property type="match status" value="1"/>
</dbReference>
<dbReference type="Gene3D" id="3.90.1570.10">
    <property type="entry name" value="tt1808, chain A"/>
    <property type="match status" value="1"/>
</dbReference>
<dbReference type="PANTHER" id="PTHR36558">
    <property type="entry name" value="GLR1098 PROTEIN"/>
    <property type="match status" value="1"/>
</dbReference>
<proteinExistence type="inferred from homology"/>
<dbReference type="InterPro" id="IPR012296">
    <property type="entry name" value="Nuclease_put_TT1808"/>
</dbReference>
<gene>
    <name evidence="3" type="ORF">SAMN05446037_100795</name>
</gene>
<dbReference type="SUPFAM" id="SSF52980">
    <property type="entry name" value="Restriction endonuclease-like"/>
    <property type="match status" value="1"/>
</dbReference>
<dbReference type="InterPro" id="IPR036165">
    <property type="entry name" value="YefM-like_sf"/>
</dbReference>
<dbReference type="SUPFAM" id="SSF143120">
    <property type="entry name" value="YefM-like"/>
    <property type="match status" value="1"/>
</dbReference>
<sequence>MKDTTKAITATEFKTNLGKYLDYVIEDNEVIITKNGKKAVRLTPYVTEIERYYTVKENALDYQYGGKKVSYEEFMEIYEKSQLRMEYINGEIVLLASLNTFHQDISGNLHIHLRSYLKGKKCKVFYAPFDVHFYKKRLKTPDVMQPDLLIACDLEDTLNEKGRYMGTPTLCIEILSKSTRSKDMVDKLNTYMMSGVKEFWIVDPNKHSVLVYGFKDFEIDEYTTYKLEDTLNSYFFEGLDIMVNEIFKA</sequence>
<dbReference type="NCBIfam" id="TIGR01552">
    <property type="entry name" value="phd_fam"/>
    <property type="match status" value="1"/>
</dbReference>
<dbReference type="InterPro" id="IPR008538">
    <property type="entry name" value="Uma2"/>
</dbReference>
<dbReference type="Gene3D" id="3.40.1620.10">
    <property type="entry name" value="YefM-like domain"/>
    <property type="match status" value="1"/>
</dbReference>
<dbReference type="InterPro" id="IPR011335">
    <property type="entry name" value="Restrct_endonuc-II-like"/>
</dbReference>
<dbReference type="InterPro" id="IPR006442">
    <property type="entry name" value="Antitoxin_Phd/YefM"/>
</dbReference>
<dbReference type="PANTHER" id="PTHR36558:SF1">
    <property type="entry name" value="RESTRICTION ENDONUCLEASE DOMAIN-CONTAINING PROTEIN-RELATED"/>
    <property type="match status" value="1"/>
</dbReference>
<evidence type="ECO:0000259" key="2">
    <source>
        <dbReference type="Pfam" id="PF05685"/>
    </source>
</evidence>
<protein>
    <submittedName>
        <fullName evidence="3">Prevent-host-death family protein</fullName>
    </submittedName>
</protein>
<comment type="similarity">
    <text evidence="1">Belongs to the phD/YefM antitoxin family.</text>
</comment>
<dbReference type="EMBL" id="FZOJ01000007">
    <property type="protein sequence ID" value="SNS29728.1"/>
    <property type="molecule type" value="Genomic_DNA"/>
</dbReference>
<evidence type="ECO:0000313" key="4">
    <source>
        <dbReference type="Proteomes" id="UP000198304"/>
    </source>
</evidence>
<keyword evidence="4" id="KW-1185">Reference proteome</keyword>
<dbReference type="RefSeq" id="WP_330397026.1">
    <property type="nucleotide sequence ID" value="NZ_FZOJ01000007.1"/>
</dbReference>
<evidence type="ECO:0000313" key="3">
    <source>
        <dbReference type="EMBL" id="SNS29728.1"/>
    </source>
</evidence>